<keyword evidence="1" id="KW-0732">Signal</keyword>
<keyword evidence="3" id="KW-1185">Reference proteome</keyword>
<evidence type="ECO:0000313" key="3">
    <source>
        <dbReference type="Proteomes" id="UP000054624"/>
    </source>
</evidence>
<sequence length="100" mass="10431">MSKFLFTILAAVAVLSACTTDTGVNYTTQKLNIAGQGEAYRVTCSGVLASQKSCMAKAAEICRDRQVVMVQALDNPQLRQGGSAARELNFTCAGGAKPAA</sequence>
<name>A0A158CZ49_9BURK</name>
<reference evidence="3" key="1">
    <citation type="submission" date="2016-01" db="EMBL/GenBank/DDBJ databases">
        <authorList>
            <person name="Peeters Charlotte."/>
        </authorList>
    </citation>
    <scope>NUCLEOTIDE SEQUENCE [LARGE SCALE GENOMIC DNA]</scope>
</reference>
<feature type="signal peptide" evidence="1">
    <location>
        <begin position="1"/>
        <end position="19"/>
    </location>
</feature>
<dbReference type="STRING" id="1777137.AWB76_06208"/>
<dbReference type="AlphaFoldDB" id="A0A158CZ49"/>
<organism evidence="2 3">
    <name type="scientific">Caballeronia temeraria</name>
    <dbReference type="NCBI Taxonomy" id="1777137"/>
    <lineage>
        <taxon>Bacteria</taxon>
        <taxon>Pseudomonadati</taxon>
        <taxon>Pseudomonadota</taxon>
        <taxon>Betaproteobacteria</taxon>
        <taxon>Burkholderiales</taxon>
        <taxon>Burkholderiaceae</taxon>
        <taxon>Caballeronia</taxon>
    </lineage>
</organism>
<feature type="chain" id="PRO_5007623586" evidence="1">
    <location>
        <begin position="20"/>
        <end position="100"/>
    </location>
</feature>
<dbReference type="EMBL" id="FCOI02000030">
    <property type="protein sequence ID" value="SAK87635.1"/>
    <property type="molecule type" value="Genomic_DNA"/>
</dbReference>
<dbReference type="Proteomes" id="UP000054624">
    <property type="component" value="Unassembled WGS sequence"/>
</dbReference>
<dbReference type="PROSITE" id="PS51257">
    <property type="entry name" value="PROKAR_LIPOPROTEIN"/>
    <property type="match status" value="1"/>
</dbReference>
<gene>
    <name evidence="2" type="ORF">AWB76_06208</name>
</gene>
<protein>
    <submittedName>
        <fullName evidence="2">OmpA/MotB domain-containing protein</fullName>
    </submittedName>
</protein>
<accession>A0A158CZ49</accession>
<evidence type="ECO:0000313" key="2">
    <source>
        <dbReference type="EMBL" id="SAK87635.1"/>
    </source>
</evidence>
<evidence type="ECO:0000256" key="1">
    <source>
        <dbReference type="SAM" id="SignalP"/>
    </source>
</evidence>
<proteinExistence type="predicted"/>